<dbReference type="Proteomes" id="UP000239649">
    <property type="component" value="Unassembled WGS sequence"/>
</dbReference>
<reference evidence="1 2" key="1">
    <citation type="journal article" date="2018" name="Plant J.">
        <title>Genome sequences of Chlorella sorokiniana UTEX 1602 and Micractinium conductrix SAG 241.80: implications to maltose excretion by a green alga.</title>
        <authorList>
            <person name="Arriola M.B."/>
            <person name="Velmurugan N."/>
            <person name="Zhang Y."/>
            <person name="Plunkett M.H."/>
            <person name="Hondzo H."/>
            <person name="Barney B.M."/>
        </authorList>
    </citation>
    <scope>NUCLEOTIDE SEQUENCE [LARGE SCALE GENOMIC DNA]</scope>
    <source>
        <strain evidence="1 2">SAG 241.80</strain>
    </source>
</reference>
<gene>
    <name evidence="1" type="ORF">C2E20_8416</name>
</gene>
<evidence type="ECO:0000313" key="2">
    <source>
        <dbReference type="Proteomes" id="UP000239649"/>
    </source>
</evidence>
<dbReference type="OrthoDB" id="512285at2759"/>
<protein>
    <recommendedName>
        <fullName evidence="3">mTERF domain-containing mitochondrial</fullName>
    </recommendedName>
</protein>
<dbReference type="InterPro" id="IPR038538">
    <property type="entry name" value="MTERF_sf"/>
</dbReference>
<evidence type="ECO:0008006" key="3">
    <source>
        <dbReference type="Google" id="ProtNLM"/>
    </source>
</evidence>
<name>A0A2P6V1P6_9CHLO</name>
<dbReference type="Gene3D" id="1.25.70.10">
    <property type="entry name" value="Transcription termination factor 3, mitochondrial"/>
    <property type="match status" value="1"/>
</dbReference>
<keyword evidence="2" id="KW-1185">Reference proteome</keyword>
<accession>A0A2P6V1P6</accession>
<sequence>MHAWRLAVDVFENEQAALEGLPATFEWCSQQGLDVLQTAQLLDRIAQYRHASVVDFAATAQHWQLIDARIAVHLQQLRKAGNRLDPKHASLAAVLHKPCAARALGTAPGHVAAWLQAVSGRLSDADVGRLLLGDPSIVIGSPATAQAALGWAADDLGVDDLPSFFAGARALLKFDAATLQAKLAALQTVVPGEQAQRMVMKRPALLGTSSTTMRKAAGWLRQHMDDTHQLHQLLERAPHLLSASDTRLQRNADYLAEQLGWRPDDGQLAAFIQRYPTPFANLNPGVEDLLLKLRFWEDVVGVPRRECLGRFGNYLANRLDTTAARYILVQGHALCRLHGRDGVSLRWCKMSPRALSAECSMTATELQAFVRTWPESAAGRHLLASLRDGSSDGWPRPPPLEEALKRRQQAGLGL</sequence>
<comment type="caution">
    <text evidence="1">The sequence shown here is derived from an EMBL/GenBank/DDBJ whole genome shotgun (WGS) entry which is preliminary data.</text>
</comment>
<organism evidence="1 2">
    <name type="scientific">Micractinium conductrix</name>
    <dbReference type="NCBI Taxonomy" id="554055"/>
    <lineage>
        <taxon>Eukaryota</taxon>
        <taxon>Viridiplantae</taxon>
        <taxon>Chlorophyta</taxon>
        <taxon>core chlorophytes</taxon>
        <taxon>Trebouxiophyceae</taxon>
        <taxon>Chlorellales</taxon>
        <taxon>Chlorellaceae</taxon>
        <taxon>Chlorella clade</taxon>
        <taxon>Micractinium</taxon>
    </lineage>
</organism>
<proteinExistence type="predicted"/>
<evidence type="ECO:0000313" key="1">
    <source>
        <dbReference type="EMBL" id="PSC68008.1"/>
    </source>
</evidence>
<dbReference type="AlphaFoldDB" id="A0A2P6V1P6"/>
<dbReference type="EMBL" id="LHPF02000044">
    <property type="protein sequence ID" value="PSC68008.1"/>
    <property type="molecule type" value="Genomic_DNA"/>
</dbReference>